<gene>
    <name evidence="1" type="ORF">LCMAC102_01490</name>
</gene>
<dbReference type="EMBL" id="MK500334">
    <property type="protein sequence ID" value="QBK86354.1"/>
    <property type="molecule type" value="Genomic_DNA"/>
</dbReference>
<name>A0A481YUY2_9VIRU</name>
<sequence>MSYDNYTNNHLIPPSKEKTIPGCATGCANSGIPVALLTGPLPPGPDKGNRAYILLHSAPNLAPHMEKMVRVYGCFVGDLQAIFTTKVEVKGETGEWEDVSFTTPMMKMLKKQMGE</sequence>
<proteinExistence type="predicted"/>
<accession>A0A481YUY2</accession>
<organism evidence="1">
    <name type="scientific">Marseillevirus LCMAC102</name>
    <dbReference type="NCBI Taxonomy" id="2506603"/>
    <lineage>
        <taxon>Viruses</taxon>
        <taxon>Varidnaviria</taxon>
        <taxon>Bamfordvirae</taxon>
        <taxon>Nucleocytoviricota</taxon>
        <taxon>Megaviricetes</taxon>
        <taxon>Pimascovirales</taxon>
        <taxon>Pimascovirales incertae sedis</taxon>
        <taxon>Marseilleviridae</taxon>
    </lineage>
</organism>
<reference evidence="1" key="1">
    <citation type="journal article" date="2019" name="MBio">
        <title>Virus Genomes from Deep Sea Sediments Expand the Ocean Megavirome and Support Independent Origins of Viral Gigantism.</title>
        <authorList>
            <person name="Backstrom D."/>
            <person name="Yutin N."/>
            <person name="Jorgensen S.L."/>
            <person name="Dharamshi J."/>
            <person name="Homa F."/>
            <person name="Zaremba-Niedwiedzka K."/>
            <person name="Spang A."/>
            <person name="Wolf Y.I."/>
            <person name="Koonin E.V."/>
            <person name="Ettema T.J."/>
        </authorList>
    </citation>
    <scope>NUCLEOTIDE SEQUENCE</scope>
</reference>
<evidence type="ECO:0000313" key="1">
    <source>
        <dbReference type="EMBL" id="QBK86354.1"/>
    </source>
</evidence>
<protein>
    <submittedName>
        <fullName evidence="1">Uncharacterized protein</fullName>
    </submittedName>
</protein>